<organism evidence="1 2">
    <name type="scientific">Aristolochia fimbriata</name>
    <name type="common">White veined hardy Dutchman's pipe vine</name>
    <dbReference type="NCBI Taxonomy" id="158543"/>
    <lineage>
        <taxon>Eukaryota</taxon>
        <taxon>Viridiplantae</taxon>
        <taxon>Streptophyta</taxon>
        <taxon>Embryophyta</taxon>
        <taxon>Tracheophyta</taxon>
        <taxon>Spermatophyta</taxon>
        <taxon>Magnoliopsida</taxon>
        <taxon>Magnoliidae</taxon>
        <taxon>Piperales</taxon>
        <taxon>Aristolochiaceae</taxon>
        <taxon>Aristolochia</taxon>
    </lineage>
</organism>
<comment type="caution">
    <text evidence="1">The sequence shown here is derived from an EMBL/GenBank/DDBJ whole genome shotgun (WGS) entry which is preliminary data.</text>
</comment>
<name>A0AAV7E079_ARIFI</name>
<dbReference type="AlphaFoldDB" id="A0AAV7E079"/>
<keyword evidence="2" id="KW-1185">Reference proteome</keyword>
<gene>
    <name evidence="1" type="ORF">H6P81_018028</name>
</gene>
<proteinExistence type="predicted"/>
<protein>
    <submittedName>
        <fullName evidence="1">Uncharacterized protein</fullName>
    </submittedName>
</protein>
<accession>A0AAV7E079</accession>
<evidence type="ECO:0000313" key="1">
    <source>
        <dbReference type="EMBL" id="KAG9442174.1"/>
    </source>
</evidence>
<dbReference type="EMBL" id="JAINDJ010000007">
    <property type="protein sequence ID" value="KAG9442174.1"/>
    <property type="molecule type" value="Genomic_DNA"/>
</dbReference>
<sequence>MASLPSSATCRRAVVRRSGTARPLVNSAWSLDDDDLGVLGGGSGSVADHRRFGALSVARRCGSGATESNLAFSEESIFCQQGVPVPFL</sequence>
<reference evidence="1 2" key="1">
    <citation type="submission" date="2021-07" db="EMBL/GenBank/DDBJ databases">
        <title>The Aristolochia fimbriata genome: insights into angiosperm evolution, floral development and chemical biosynthesis.</title>
        <authorList>
            <person name="Jiao Y."/>
        </authorList>
    </citation>
    <scope>NUCLEOTIDE SEQUENCE [LARGE SCALE GENOMIC DNA]</scope>
    <source>
        <strain evidence="1">IBCAS-2021</strain>
        <tissue evidence="1">Leaf</tissue>
    </source>
</reference>
<dbReference type="Proteomes" id="UP000825729">
    <property type="component" value="Unassembled WGS sequence"/>
</dbReference>
<evidence type="ECO:0000313" key="2">
    <source>
        <dbReference type="Proteomes" id="UP000825729"/>
    </source>
</evidence>